<keyword evidence="2" id="KW-0472">Membrane</keyword>
<evidence type="ECO:0000256" key="2">
    <source>
        <dbReference type="SAM" id="Phobius"/>
    </source>
</evidence>
<evidence type="ECO:0000313" key="4">
    <source>
        <dbReference type="Proteomes" id="UP000637819"/>
    </source>
</evidence>
<evidence type="ECO:0000313" key="3">
    <source>
        <dbReference type="EMBL" id="QRV13704.1"/>
    </source>
</evidence>
<feature type="region of interest" description="Disordered" evidence="1">
    <location>
        <begin position="73"/>
        <end position="95"/>
    </location>
</feature>
<dbReference type="AlphaFoldDB" id="A0A8T8DVR6"/>
<name>A0A8T8DVR6_9EURY</name>
<protein>
    <submittedName>
        <fullName evidence="3">Uncharacterized protein</fullName>
    </submittedName>
</protein>
<dbReference type="OrthoDB" id="157531at2157"/>
<dbReference type="Proteomes" id="UP000637819">
    <property type="component" value="Chromosome"/>
</dbReference>
<reference evidence="3 4" key="1">
    <citation type="submission" date="2021-01" db="EMBL/GenBank/DDBJ databases">
        <title>Genome Sequence and Methylation Pattern of Haloterrigena salifodinae BOL5-1, An Extremely Halophilic Archaeon from a Bolivian Salt Mine.</title>
        <authorList>
            <person name="DasSarma P."/>
            <person name="Anton B.P."/>
            <person name="DasSarma S.L."/>
            <person name="von Ehrenheim H.A.L."/>
            <person name="Martinez F.L."/>
            <person name="Guzman D."/>
            <person name="Roberts R.J."/>
            <person name="DasSarma S."/>
        </authorList>
    </citation>
    <scope>NUCLEOTIDE SEQUENCE [LARGE SCALE GENOMIC DNA]</scope>
    <source>
        <strain evidence="3 4">BOL5-1</strain>
    </source>
</reference>
<dbReference type="InterPro" id="IPR055955">
    <property type="entry name" value="DUF7533"/>
</dbReference>
<keyword evidence="4" id="KW-1185">Reference proteome</keyword>
<feature type="compositionally biased region" description="Acidic residues" evidence="1">
    <location>
        <begin position="75"/>
        <end position="84"/>
    </location>
</feature>
<dbReference type="KEGG" id="hsal:JMJ58_12140"/>
<keyword evidence="2" id="KW-1133">Transmembrane helix</keyword>
<feature type="transmembrane region" description="Helical" evidence="2">
    <location>
        <begin position="33"/>
        <end position="53"/>
    </location>
</feature>
<gene>
    <name evidence="3" type="ORF">JMJ58_12140</name>
</gene>
<evidence type="ECO:0000256" key="1">
    <source>
        <dbReference type="SAM" id="MobiDB-lite"/>
    </source>
</evidence>
<dbReference type="GeneID" id="62875886"/>
<dbReference type="RefSeq" id="WP_204746684.1">
    <property type="nucleotide sequence ID" value="NZ_CP069188.1"/>
</dbReference>
<sequence length="95" mass="10083">MAGIIDTIKLAGTLVFALPAAMAGIQFLIDGNTLVGATLLTLAVLLVVVQHWLTMPSDIPELAVKRVVGSIASDPEAESDDDRDVVDVTPEDERR</sequence>
<organism evidence="3 4">
    <name type="scientific">Haloterrigena salifodinae</name>
    <dbReference type="NCBI Taxonomy" id="2675099"/>
    <lineage>
        <taxon>Archaea</taxon>
        <taxon>Methanobacteriati</taxon>
        <taxon>Methanobacteriota</taxon>
        <taxon>Stenosarchaea group</taxon>
        <taxon>Halobacteria</taxon>
        <taxon>Halobacteriales</taxon>
        <taxon>Natrialbaceae</taxon>
        <taxon>Haloterrigena</taxon>
    </lineage>
</organism>
<keyword evidence="2" id="KW-0812">Transmembrane</keyword>
<accession>A0A8T8DVR6</accession>
<dbReference type="EMBL" id="CP069188">
    <property type="protein sequence ID" value="QRV13704.1"/>
    <property type="molecule type" value="Genomic_DNA"/>
</dbReference>
<proteinExistence type="predicted"/>
<dbReference type="Pfam" id="PF24377">
    <property type="entry name" value="DUF7533"/>
    <property type="match status" value="1"/>
</dbReference>